<accession>A0A4Y8MWY8</accession>
<reference evidence="2 3" key="1">
    <citation type="submission" date="2019-03" db="EMBL/GenBank/DDBJ databases">
        <title>Complete Genome Sequence of Paraburkholderia dipogonis ICMP 19430T, a Nitrogen-fixing Symbiont of the South African Invasive Legume Dipogon lignosus in New Zealand.</title>
        <authorList>
            <person name="De Meyer S.E."/>
        </authorList>
    </citation>
    <scope>NUCLEOTIDE SEQUENCE [LARGE SCALE GENOMIC DNA]</scope>
    <source>
        <strain evidence="2 3">ICMP 19430</strain>
    </source>
</reference>
<feature type="transmembrane region" description="Helical" evidence="1">
    <location>
        <begin position="65"/>
        <end position="94"/>
    </location>
</feature>
<keyword evidence="1" id="KW-0812">Transmembrane</keyword>
<organism evidence="2 3">
    <name type="scientific">Paraburkholderia dipogonis</name>
    <dbReference type="NCBI Taxonomy" id="1211383"/>
    <lineage>
        <taxon>Bacteria</taxon>
        <taxon>Pseudomonadati</taxon>
        <taxon>Pseudomonadota</taxon>
        <taxon>Betaproteobacteria</taxon>
        <taxon>Burkholderiales</taxon>
        <taxon>Burkholderiaceae</taxon>
        <taxon>Paraburkholderia</taxon>
    </lineage>
</organism>
<dbReference type="Pfam" id="PF05437">
    <property type="entry name" value="AzlD"/>
    <property type="match status" value="1"/>
</dbReference>
<dbReference type="EMBL" id="SNVI01000002">
    <property type="protein sequence ID" value="TFE41929.1"/>
    <property type="molecule type" value="Genomic_DNA"/>
</dbReference>
<dbReference type="GeneID" id="97310949"/>
<feature type="transmembrane region" description="Helical" evidence="1">
    <location>
        <begin position="6"/>
        <end position="28"/>
    </location>
</feature>
<sequence length="99" mass="10421">MIDLTTLMTIIAMALVTYGTRVGGYLLLRNRTLNARTMAVMEAAPGCVLISVIAPNFASTNPADLLSLAITLIAATRLSIFPTVMTGIVSAALLRQILG</sequence>
<dbReference type="Proteomes" id="UP000297385">
    <property type="component" value="Unassembled WGS sequence"/>
</dbReference>
<evidence type="ECO:0000256" key="1">
    <source>
        <dbReference type="SAM" id="Phobius"/>
    </source>
</evidence>
<dbReference type="InterPro" id="IPR008407">
    <property type="entry name" value="Brnchd-chn_aa_trnsp_AzlD"/>
</dbReference>
<evidence type="ECO:0000313" key="3">
    <source>
        <dbReference type="Proteomes" id="UP000297385"/>
    </source>
</evidence>
<proteinExistence type="predicted"/>
<name>A0A4Y8MWY8_9BURK</name>
<gene>
    <name evidence="2" type="ORF">E2553_35475</name>
</gene>
<feature type="transmembrane region" description="Helical" evidence="1">
    <location>
        <begin position="40"/>
        <end position="59"/>
    </location>
</feature>
<keyword evidence="1" id="KW-0472">Membrane</keyword>
<dbReference type="AlphaFoldDB" id="A0A4Y8MWY8"/>
<comment type="caution">
    <text evidence="2">The sequence shown here is derived from an EMBL/GenBank/DDBJ whole genome shotgun (WGS) entry which is preliminary data.</text>
</comment>
<evidence type="ECO:0000313" key="2">
    <source>
        <dbReference type="EMBL" id="TFE41929.1"/>
    </source>
</evidence>
<protein>
    <submittedName>
        <fullName evidence="2">AzlD family protein</fullName>
    </submittedName>
</protein>
<dbReference type="RefSeq" id="WP_134465206.1">
    <property type="nucleotide sequence ID" value="NZ_JBHMFL010000064.1"/>
</dbReference>
<keyword evidence="1" id="KW-1133">Transmembrane helix</keyword>